<dbReference type="PROSITE" id="PS50294">
    <property type="entry name" value="WD_REPEATS_REGION"/>
    <property type="match status" value="3"/>
</dbReference>
<dbReference type="Proteomes" id="UP001152795">
    <property type="component" value="Unassembled WGS sequence"/>
</dbReference>
<keyword evidence="3" id="KW-0227">DNA damage</keyword>
<dbReference type="SMART" id="SM00320">
    <property type="entry name" value="WD40"/>
    <property type="match status" value="5"/>
</dbReference>
<dbReference type="AlphaFoldDB" id="A0A7D9HCB0"/>
<dbReference type="InterPro" id="IPR001680">
    <property type="entry name" value="WD40_rpt"/>
</dbReference>
<reference evidence="5" key="1">
    <citation type="submission" date="2020-04" db="EMBL/GenBank/DDBJ databases">
        <authorList>
            <person name="Alioto T."/>
            <person name="Alioto T."/>
            <person name="Gomez Garrido J."/>
        </authorList>
    </citation>
    <scope>NUCLEOTIDE SEQUENCE</scope>
    <source>
        <strain evidence="5">A484AB</strain>
    </source>
</reference>
<dbReference type="EMBL" id="CACRXK020000147">
    <property type="protein sequence ID" value="CAB3978850.1"/>
    <property type="molecule type" value="Genomic_DNA"/>
</dbReference>
<keyword evidence="2" id="KW-0677">Repeat</keyword>
<dbReference type="PRINTS" id="PR00320">
    <property type="entry name" value="GPROTEINBRPT"/>
</dbReference>
<dbReference type="OrthoDB" id="361494at2759"/>
<keyword evidence="4" id="KW-0234">DNA repair</keyword>
<dbReference type="GO" id="GO:0000109">
    <property type="term" value="C:nucleotide-excision repair complex"/>
    <property type="evidence" value="ECO:0007669"/>
    <property type="project" value="TreeGrafter"/>
</dbReference>
<protein>
    <submittedName>
        <fullName evidence="5">DNA excision repair ERCC-8-like</fullName>
    </submittedName>
</protein>
<evidence type="ECO:0000313" key="6">
    <source>
        <dbReference type="Proteomes" id="UP001152795"/>
    </source>
</evidence>
<sequence>MKKKRNLNMFNQIFKREIGLHNPRKLAELKKTERILSLQLSSEKTFQEVPGDLNTGGVNSLSLSPDLFGRRYLLSATSRGTIAIHDLNTRDGGVCKIIAHLHPGEPPMHSRNVETVSWYPHDSGLFLSSSVDCSIKVWDTNAMQPVENFTLQDIIYHHQMSPVATSHSLVAAACRDSRVYLADLQSGSATHILKGHKKSVLSLAWSTKDPFILASGSSDNRVLLWDIRNASGAVLGLDQHNGKQTSEFAKHKTAHNGHVNAMSFTSNGLHLVTYGTDDRLRLWDVTTGRNCLVNYGRIANRCNKGVQIAVSDTSQELAFLPTLSDLLAVDIHSGKHVMKLKGPYRSVNCCVYEENYQELYSGSNDTFILAWQPQRRVVESLESSSDTDGDLRTKHGPNIYQDTWSSDEDC</sequence>
<evidence type="ECO:0000256" key="4">
    <source>
        <dbReference type="ARBA" id="ARBA00023204"/>
    </source>
</evidence>
<dbReference type="InterPro" id="IPR042238">
    <property type="entry name" value="Rad28/ERCC8/Ckn1/ATCSA-1"/>
</dbReference>
<dbReference type="InterPro" id="IPR020472">
    <property type="entry name" value="WD40_PAC1"/>
</dbReference>
<dbReference type="Gene3D" id="2.130.10.10">
    <property type="entry name" value="YVTN repeat-like/Quinoprotein amine dehydrogenase"/>
    <property type="match status" value="1"/>
</dbReference>
<dbReference type="GO" id="GO:0006283">
    <property type="term" value="P:transcription-coupled nucleotide-excision repair"/>
    <property type="evidence" value="ECO:0007669"/>
    <property type="project" value="InterPro"/>
</dbReference>
<evidence type="ECO:0000256" key="1">
    <source>
        <dbReference type="ARBA" id="ARBA00022574"/>
    </source>
</evidence>
<evidence type="ECO:0000256" key="2">
    <source>
        <dbReference type="ARBA" id="ARBA00022737"/>
    </source>
</evidence>
<dbReference type="PROSITE" id="PS50082">
    <property type="entry name" value="WD_REPEATS_2"/>
    <property type="match status" value="3"/>
</dbReference>
<evidence type="ECO:0000313" key="5">
    <source>
        <dbReference type="EMBL" id="CAB3978850.1"/>
    </source>
</evidence>
<dbReference type="InterPro" id="IPR019775">
    <property type="entry name" value="WD40_repeat_CS"/>
</dbReference>
<dbReference type="GO" id="GO:0043161">
    <property type="term" value="P:proteasome-mediated ubiquitin-dependent protein catabolic process"/>
    <property type="evidence" value="ECO:0007669"/>
    <property type="project" value="TreeGrafter"/>
</dbReference>
<dbReference type="InterPro" id="IPR015943">
    <property type="entry name" value="WD40/YVTN_repeat-like_dom_sf"/>
</dbReference>
<proteinExistence type="predicted"/>
<evidence type="ECO:0000256" key="3">
    <source>
        <dbReference type="ARBA" id="ARBA00022763"/>
    </source>
</evidence>
<dbReference type="PROSITE" id="PS00678">
    <property type="entry name" value="WD_REPEATS_1"/>
    <property type="match status" value="1"/>
</dbReference>
<keyword evidence="1" id="KW-0853">WD repeat</keyword>
<dbReference type="PANTHER" id="PTHR46202:SF1">
    <property type="entry name" value="DNA EXCISION REPAIR PROTEIN ERCC-8"/>
    <property type="match status" value="1"/>
</dbReference>
<comment type="caution">
    <text evidence="5">The sequence shown here is derived from an EMBL/GenBank/DDBJ whole genome shotgun (WGS) entry which is preliminary data.</text>
</comment>
<accession>A0A7D9HCB0</accession>
<dbReference type="Pfam" id="PF00400">
    <property type="entry name" value="WD40"/>
    <property type="match status" value="3"/>
</dbReference>
<dbReference type="PANTHER" id="PTHR46202">
    <property type="entry name" value="DNA EXCISION REPAIR PROTEIN ERCC-8"/>
    <property type="match status" value="1"/>
</dbReference>
<gene>
    <name evidence="5" type="ORF">PACLA_8A060500</name>
</gene>
<dbReference type="SUPFAM" id="SSF50978">
    <property type="entry name" value="WD40 repeat-like"/>
    <property type="match status" value="1"/>
</dbReference>
<organism evidence="5 6">
    <name type="scientific">Paramuricea clavata</name>
    <name type="common">Red gorgonian</name>
    <name type="synonym">Violescent sea-whip</name>
    <dbReference type="NCBI Taxonomy" id="317549"/>
    <lineage>
        <taxon>Eukaryota</taxon>
        <taxon>Metazoa</taxon>
        <taxon>Cnidaria</taxon>
        <taxon>Anthozoa</taxon>
        <taxon>Octocorallia</taxon>
        <taxon>Malacalcyonacea</taxon>
        <taxon>Plexauridae</taxon>
        <taxon>Paramuricea</taxon>
    </lineage>
</organism>
<name>A0A7D9HCB0_PARCT</name>
<dbReference type="InterPro" id="IPR036322">
    <property type="entry name" value="WD40_repeat_dom_sf"/>
</dbReference>
<dbReference type="GO" id="GO:0000209">
    <property type="term" value="P:protein polyubiquitination"/>
    <property type="evidence" value="ECO:0007669"/>
    <property type="project" value="TreeGrafter"/>
</dbReference>
<keyword evidence="6" id="KW-1185">Reference proteome</keyword>
<dbReference type="GO" id="GO:0031464">
    <property type="term" value="C:Cul4A-RING E3 ubiquitin ligase complex"/>
    <property type="evidence" value="ECO:0007669"/>
    <property type="project" value="TreeGrafter"/>
</dbReference>